<evidence type="ECO:0000313" key="4">
    <source>
        <dbReference type="Proteomes" id="UP001066276"/>
    </source>
</evidence>
<evidence type="ECO:0000256" key="1">
    <source>
        <dbReference type="SAM" id="MobiDB-lite"/>
    </source>
</evidence>
<dbReference type="AlphaFoldDB" id="A0AAV7U1J3"/>
<dbReference type="EMBL" id="JANPWB010000006">
    <property type="protein sequence ID" value="KAJ1182965.1"/>
    <property type="molecule type" value="Genomic_DNA"/>
</dbReference>
<proteinExistence type="predicted"/>
<name>A0AAV7U1J3_PLEWA</name>
<gene>
    <name evidence="2" type="ORF">NDU88_003281</name>
    <name evidence="3" type="ORF">NDU88_008139</name>
</gene>
<evidence type="ECO:0000313" key="2">
    <source>
        <dbReference type="EMBL" id="KAJ1124833.1"/>
    </source>
</evidence>
<evidence type="ECO:0000313" key="3">
    <source>
        <dbReference type="EMBL" id="KAJ1182965.1"/>
    </source>
</evidence>
<keyword evidence="4" id="KW-1185">Reference proteome</keyword>
<protein>
    <submittedName>
        <fullName evidence="3">Uncharacterized protein</fullName>
    </submittedName>
</protein>
<dbReference type="Proteomes" id="UP001066276">
    <property type="component" value="Chromosome 7"/>
</dbReference>
<dbReference type="EMBL" id="JANPWB010000011">
    <property type="protein sequence ID" value="KAJ1124833.1"/>
    <property type="molecule type" value="Genomic_DNA"/>
</dbReference>
<organism evidence="3 4">
    <name type="scientific">Pleurodeles waltl</name>
    <name type="common">Iberian ribbed newt</name>
    <dbReference type="NCBI Taxonomy" id="8319"/>
    <lineage>
        <taxon>Eukaryota</taxon>
        <taxon>Metazoa</taxon>
        <taxon>Chordata</taxon>
        <taxon>Craniata</taxon>
        <taxon>Vertebrata</taxon>
        <taxon>Euteleostomi</taxon>
        <taxon>Amphibia</taxon>
        <taxon>Batrachia</taxon>
        <taxon>Caudata</taxon>
        <taxon>Salamandroidea</taxon>
        <taxon>Salamandridae</taxon>
        <taxon>Pleurodelinae</taxon>
        <taxon>Pleurodeles</taxon>
    </lineage>
</organism>
<comment type="caution">
    <text evidence="3">The sequence shown here is derived from an EMBL/GenBank/DDBJ whole genome shotgun (WGS) entry which is preliminary data.</text>
</comment>
<accession>A0AAV7U1J3</accession>
<feature type="region of interest" description="Disordered" evidence="1">
    <location>
        <begin position="62"/>
        <end position="106"/>
    </location>
</feature>
<sequence>MDETEDGRGQATKHGGHELLELCAATGQTNIQEGAQHPTLVARRQRTRRAIWAESSLPAPSAPGLAARLYGPHSRTGPRDGDRARGGAVGTVGAAPQGPGRPGGCEEALLSGEKRPLRPETCIGAGAPPLGRRLPGLGCGCAPLRWGLVSPLVDLRRGCVDCAQRPGSGEVIVRRGERLAQLEPHARIRTLLAPPHQSTSISW</sequence>
<reference evidence="3" key="1">
    <citation type="journal article" date="2022" name="bioRxiv">
        <title>Sequencing and chromosome-scale assembly of the giantPleurodeles waltlgenome.</title>
        <authorList>
            <person name="Brown T."/>
            <person name="Elewa A."/>
            <person name="Iarovenko S."/>
            <person name="Subramanian E."/>
            <person name="Araus A.J."/>
            <person name="Petzold A."/>
            <person name="Susuki M."/>
            <person name="Suzuki K.-i.T."/>
            <person name="Hayashi T."/>
            <person name="Toyoda A."/>
            <person name="Oliveira C."/>
            <person name="Osipova E."/>
            <person name="Leigh N.D."/>
            <person name="Simon A."/>
            <person name="Yun M.H."/>
        </authorList>
    </citation>
    <scope>NUCLEOTIDE SEQUENCE</scope>
    <source>
        <strain evidence="3">20211129_DDA</strain>
        <tissue evidence="3">Liver</tissue>
    </source>
</reference>
<dbReference type="Proteomes" id="UP001066276">
    <property type="component" value="Chromosome 3_2"/>
</dbReference>